<sequence>MKTNFEIDQQYLKDQLLSLVQIPSPSGYTDQVVHYVCKQLELFGVPYNVTRRGAIRATLKGKIDTLDRAVCVHLDTLGAMVRRLKSNGRLAISSIGTWSSRFAEGARVTVFTQDKKIRGRILPLKASGHVYNEEIDTQPVSWDNIEVRVDVNCSSQDELISYGFETGNFIAIDPCPEIDENGYINSRHLDDKAGAAILLSLIKDISTSNIQLPVDCHMLFTISEEVGLGATEVLYSDVTEMIVIDSAMVAPGQNTSEYAATLVMMDQTGPFDYHLNKKLTNLCMAQGIDYRKDIFRYYRSDAASAIEAGSDIRTALIGFGVDCSHGYERTHILSLINTAQLVLAYIQSEPTFQRDKNIMSSINGFPHQPTRDIISIET</sequence>
<feature type="active site" description="Proton acceptor" evidence="7">
    <location>
        <position position="224"/>
    </location>
</feature>
<keyword evidence="5 9" id="KW-0378">Hydrolase</keyword>
<proteinExistence type="inferred from homology"/>
<accession>A0A1V1P662</accession>
<evidence type="ECO:0000256" key="6">
    <source>
        <dbReference type="PIRNR" id="PIRNR001123"/>
    </source>
</evidence>
<evidence type="ECO:0000256" key="2">
    <source>
        <dbReference type="ARBA" id="ARBA00022438"/>
    </source>
</evidence>
<dbReference type="PANTHER" id="PTHR32481:SF7">
    <property type="entry name" value="AMINOPEPTIDASE YHFE-RELATED"/>
    <property type="match status" value="1"/>
</dbReference>
<dbReference type="AlphaFoldDB" id="A0A1V1P662"/>
<dbReference type="GO" id="GO:0004177">
    <property type="term" value="F:aminopeptidase activity"/>
    <property type="evidence" value="ECO:0007669"/>
    <property type="project" value="UniProtKB-UniRule"/>
</dbReference>
<dbReference type="SUPFAM" id="SSF53187">
    <property type="entry name" value="Zn-dependent exopeptidases"/>
    <property type="match status" value="1"/>
</dbReference>
<evidence type="ECO:0000256" key="7">
    <source>
        <dbReference type="PIRSR" id="PIRSR001123-1"/>
    </source>
</evidence>
<dbReference type="Gene3D" id="3.40.630.10">
    <property type="entry name" value="Zn peptidases"/>
    <property type="match status" value="1"/>
</dbReference>
<protein>
    <submittedName>
        <fullName evidence="9">Hydrolase</fullName>
    </submittedName>
</protein>
<organism evidence="9 10">
    <name type="scientific">Candidatus Magnetoglobus multicellularis str. Araruama</name>
    <dbReference type="NCBI Taxonomy" id="890399"/>
    <lineage>
        <taxon>Bacteria</taxon>
        <taxon>Pseudomonadati</taxon>
        <taxon>Thermodesulfobacteriota</taxon>
        <taxon>Desulfobacteria</taxon>
        <taxon>Desulfobacterales</taxon>
        <taxon>Desulfobacteraceae</taxon>
        <taxon>Candidatus Magnetoglobus</taxon>
    </lineage>
</organism>
<keyword evidence="4 8" id="KW-0479">Metal-binding</keyword>
<keyword evidence="3" id="KW-0645">Protease</keyword>
<dbReference type="PIRSF" id="PIRSF001123">
    <property type="entry name" value="PepA_GA"/>
    <property type="match status" value="1"/>
</dbReference>
<evidence type="ECO:0000256" key="8">
    <source>
        <dbReference type="PIRSR" id="PIRSR001123-2"/>
    </source>
</evidence>
<dbReference type="GO" id="GO:0006508">
    <property type="term" value="P:proteolysis"/>
    <property type="evidence" value="ECO:0007669"/>
    <property type="project" value="UniProtKB-KW"/>
</dbReference>
<dbReference type="Proteomes" id="UP000189670">
    <property type="component" value="Unassembled WGS sequence"/>
</dbReference>
<dbReference type="PANTHER" id="PTHR32481">
    <property type="entry name" value="AMINOPEPTIDASE"/>
    <property type="match status" value="1"/>
</dbReference>
<dbReference type="GO" id="GO:0046872">
    <property type="term" value="F:metal ion binding"/>
    <property type="evidence" value="ECO:0007669"/>
    <property type="project" value="UniProtKB-UniRule"/>
</dbReference>
<evidence type="ECO:0000313" key="9">
    <source>
        <dbReference type="EMBL" id="ETR70357.1"/>
    </source>
</evidence>
<comment type="similarity">
    <text evidence="1 6">Belongs to the peptidase M42 family.</text>
</comment>
<name>A0A1V1P662_9BACT</name>
<evidence type="ECO:0000313" key="10">
    <source>
        <dbReference type="Proteomes" id="UP000189670"/>
    </source>
</evidence>
<dbReference type="InterPro" id="IPR017537">
    <property type="entry name" value="Peptidase_M42_hydrolase"/>
</dbReference>
<feature type="binding site" evidence="8">
    <location>
        <position position="190"/>
    </location>
    <ligand>
        <name>Zn(2+)</name>
        <dbReference type="ChEBI" id="CHEBI:29105"/>
        <label>1</label>
    </ligand>
</feature>
<dbReference type="InterPro" id="IPR023367">
    <property type="entry name" value="Peptidase_M42_dom2"/>
</dbReference>
<gene>
    <name evidence="9" type="ORF">OMM_03299</name>
</gene>
<dbReference type="InterPro" id="IPR008007">
    <property type="entry name" value="Peptidase_M42"/>
</dbReference>
<dbReference type="InterPro" id="IPR051464">
    <property type="entry name" value="Peptidase_M42_aminopept"/>
</dbReference>
<feature type="binding site" evidence="8">
    <location>
        <position position="73"/>
    </location>
    <ligand>
        <name>Zn(2+)</name>
        <dbReference type="ChEBI" id="CHEBI:29105"/>
        <label>1</label>
    </ligand>
</feature>
<feature type="binding site" evidence="8">
    <location>
        <position position="225"/>
    </location>
    <ligand>
        <name>Zn(2+)</name>
        <dbReference type="ChEBI" id="CHEBI:29105"/>
        <label>2</label>
    </ligand>
</feature>
<evidence type="ECO:0000256" key="4">
    <source>
        <dbReference type="ARBA" id="ARBA00022723"/>
    </source>
</evidence>
<dbReference type="Gene3D" id="2.40.30.40">
    <property type="entry name" value="Peptidase M42, domain 2"/>
    <property type="match status" value="1"/>
</dbReference>
<evidence type="ECO:0000256" key="3">
    <source>
        <dbReference type="ARBA" id="ARBA00022670"/>
    </source>
</evidence>
<dbReference type="CDD" id="cd05657">
    <property type="entry name" value="M42_glucanase_like"/>
    <property type="match status" value="1"/>
</dbReference>
<dbReference type="EMBL" id="ATBP01000438">
    <property type="protein sequence ID" value="ETR70357.1"/>
    <property type="molecule type" value="Genomic_DNA"/>
</dbReference>
<dbReference type="Pfam" id="PF05343">
    <property type="entry name" value="Peptidase_M42"/>
    <property type="match status" value="1"/>
</dbReference>
<keyword evidence="2" id="KW-0031">Aminopeptidase</keyword>
<comment type="cofactor">
    <cofactor evidence="8">
        <name>a divalent metal cation</name>
        <dbReference type="ChEBI" id="CHEBI:60240"/>
    </cofactor>
    <text evidence="8">Binds 2 divalent metal cations per subunit.</text>
</comment>
<feature type="binding site" evidence="8">
    <location>
        <position position="190"/>
    </location>
    <ligand>
        <name>Zn(2+)</name>
        <dbReference type="ChEBI" id="CHEBI:29105"/>
        <label>2</label>
    </ligand>
</feature>
<dbReference type="SUPFAM" id="SSF101821">
    <property type="entry name" value="Aminopeptidase/glucanase lid domain"/>
    <property type="match status" value="1"/>
</dbReference>
<evidence type="ECO:0000256" key="1">
    <source>
        <dbReference type="ARBA" id="ARBA00006272"/>
    </source>
</evidence>
<evidence type="ECO:0000256" key="5">
    <source>
        <dbReference type="ARBA" id="ARBA00022801"/>
    </source>
</evidence>
<reference evidence="10" key="1">
    <citation type="submission" date="2012-11" db="EMBL/GenBank/DDBJ databases">
        <authorList>
            <person name="Lucero-Rivera Y.E."/>
            <person name="Tovar-Ramirez D."/>
        </authorList>
    </citation>
    <scope>NUCLEOTIDE SEQUENCE [LARGE SCALE GENOMIC DNA]</scope>
    <source>
        <strain evidence="10">Araruama</strain>
    </source>
</reference>
<dbReference type="NCBIfam" id="TIGR03106">
    <property type="entry name" value="trio_M42_hydro"/>
    <property type="match status" value="1"/>
</dbReference>
<comment type="caution">
    <text evidence="9">The sequence shown here is derived from an EMBL/GenBank/DDBJ whole genome shotgun (WGS) entry which is preliminary data.</text>
</comment>
<feature type="binding site" evidence="8">
    <location>
        <position position="245"/>
    </location>
    <ligand>
        <name>Zn(2+)</name>
        <dbReference type="ChEBI" id="CHEBI:29105"/>
        <label>1</label>
    </ligand>
</feature>